<keyword evidence="2" id="KW-0812">Transmembrane</keyword>
<dbReference type="SUPFAM" id="SSF56954">
    <property type="entry name" value="Outer membrane efflux proteins (OEP)"/>
    <property type="match status" value="1"/>
</dbReference>
<dbReference type="InterPro" id="IPR003423">
    <property type="entry name" value="OMP_efflux"/>
</dbReference>
<dbReference type="PANTHER" id="PTHR30203:SF33">
    <property type="entry name" value="BLR4455 PROTEIN"/>
    <property type="match status" value="1"/>
</dbReference>
<keyword evidence="4" id="KW-1185">Reference proteome</keyword>
<comment type="similarity">
    <text evidence="1 2">Belongs to the outer membrane factor (OMF) (TC 1.B.17) family.</text>
</comment>
<keyword evidence="2 3" id="KW-0449">Lipoprotein</keyword>
<dbReference type="Pfam" id="PF02321">
    <property type="entry name" value="OEP"/>
    <property type="match status" value="2"/>
</dbReference>
<sequence length="469" mass="52068">MKKSHIFRVLILGAVPFLLVSCFAAKDYQEPDLVEQEARYRTDSLPSDSLTMADVSWKDIFEDPVLQNHIERGLENNIDIRVAVQQMNAAMAYLQQGKAGYLPSLGVEGTWTHSNLSDNSQQGVLFGGGGESDQYQLAANLSWEADVWGKIRSQKRAYGASYLQSVAAHKAVKTRLIASISSTYFQLLALDEQIEITEETIENRVNSLETTSALKEAGNVTEVAVKQTEAQIYTAKAILVDLKKQSKLLENTLSILLGDSPHEISRTSLDRQEINTELKTGVPAQLLSNRPDVIVAENAYRNAFEMTNVARSQFYPSITLSASGGFQSLDASELFDANSLFANLVGGLAQPLFNKRKIRTGYKVAQSQQEQALLRFEESLLNASKEVSDALYSYDSATQKIDLKTKEFEAYQLATDYSEELLNNGLANYLEVLTARENVLNTQLNLVNAKFDQLNSMIDLYRALGGGWK</sequence>
<comment type="subcellular location">
    <subcellularLocation>
        <location evidence="2">Cell membrane</location>
        <topology evidence="2">Lipid-anchor</topology>
    </subcellularLocation>
</comment>
<dbReference type="PANTHER" id="PTHR30203">
    <property type="entry name" value="OUTER MEMBRANE CATION EFFLUX PROTEIN"/>
    <property type="match status" value="1"/>
</dbReference>
<dbReference type="GO" id="GO:0005886">
    <property type="term" value="C:plasma membrane"/>
    <property type="evidence" value="ECO:0007669"/>
    <property type="project" value="UniProtKB-SubCell"/>
</dbReference>
<feature type="signal peptide" evidence="2">
    <location>
        <begin position="1"/>
        <end position="24"/>
    </location>
</feature>
<dbReference type="AlphaFoldDB" id="A0A1H3YRE3"/>
<keyword evidence="2" id="KW-0564">Palmitate</keyword>
<organism evidence="3 4">
    <name type="scientific">Psychroflexus halocasei</name>
    <dbReference type="NCBI Taxonomy" id="908615"/>
    <lineage>
        <taxon>Bacteria</taxon>
        <taxon>Pseudomonadati</taxon>
        <taxon>Bacteroidota</taxon>
        <taxon>Flavobacteriia</taxon>
        <taxon>Flavobacteriales</taxon>
        <taxon>Flavobacteriaceae</taxon>
        <taxon>Psychroflexus</taxon>
    </lineage>
</organism>
<dbReference type="RefSeq" id="WP_093240917.1">
    <property type="nucleotide sequence ID" value="NZ_FNQF01000003.1"/>
</dbReference>
<dbReference type="Gene3D" id="1.20.1600.10">
    <property type="entry name" value="Outer membrane efflux proteins (OEP)"/>
    <property type="match status" value="1"/>
</dbReference>
<dbReference type="EMBL" id="FNQF01000003">
    <property type="protein sequence ID" value="SEA14106.1"/>
    <property type="molecule type" value="Genomic_DNA"/>
</dbReference>
<evidence type="ECO:0000256" key="2">
    <source>
        <dbReference type="RuleBase" id="RU362097"/>
    </source>
</evidence>
<protein>
    <submittedName>
        <fullName evidence="3">Efflux transporter, outer membrane factor (OMF) lipoprotein, NodT family</fullName>
    </submittedName>
</protein>
<dbReference type="PROSITE" id="PS51257">
    <property type="entry name" value="PROKAR_LIPOPROTEIN"/>
    <property type="match status" value="1"/>
</dbReference>
<dbReference type="InterPro" id="IPR010131">
    <property type="entry name" value="MdtP/NodT-like"/>
</dbReference>
<dbReference type="Proteomes" id="UP000198820">
    <property type="component" value="Unassembled WGS sequence"/>
</dbReference>
<evidence type="ECO:0000256" key="1">
    <source>
        <dbReference type="ARBA" id="ARBA00007613"/>
    </source>
</evidence>
<dbReference type="STRING" id="908615.SAMN05421540_103233"/>
<keyword evidence="2" id="KW-0732">Signal</keyword>
<proteinExistence type="inferred from homology"/>
<evidence type="ECO:0000313" key="3">
    <source>
        <dbReference type="EMBL" id="SEA14106.1"/>
    </source>
</evidence>
<dbReference type="Gene3D" id="2.20.200.10">
    <property type="entry name" value="Outer membrane efflux proteins (OEP)"/>
    <property type="match status" value="1"/>
</dbReference>
<reference evidence="3 4" key="1">
    <citation type="submission" date="2016-10" db="EMBL/GenBank/DDBJ databases">
        <authorList>
            <person name="de Groot N.N."/>
        </authorList>
    </citation>
    <scope>NUCLEOTIDE SEQUENCE [LARGE SCALE GENOMIC DNA]</scope>
    <source>
        <strain evidence="3 4">DSM 23581</strain>
    </source>
</reference>
<gene>
    <name evidence="3" type="ORF">SAMN05421540_103233</name>
</gene>
<dbReference type="NCBIfam" id="TIGR01845">
    <property type="entry name" value="outer_NodT"/>
    <property type="match status" value="1"/>
</dbReference>
<keyword evidence="2" id="KW-1134">Transmembrane beta strand</keyword>
<evidence type="ECO:0000313" key="4">
    <source>
        <dbReference type="Proteomes" id="UP000198820"/>
    </source>
</evidence>
<name>A0A1H3YRE3_9FLAO</name>
<dbReference type="GO" id="GO:0015562">
    <property type="term" value="F:efflux transmembrane transporter activity"/>
    <property type="evidence" value="ECO:0007669"/>
    <property type="project" value="InterPro"/>
</dbReference>
<accession>A0A1H3YRE3</accession>
<feature type="chain" id="PRO_5011331729" evidence="2">
    <location>
        <begin position="25"/>
        <end position="469"/>
    </location>
</feature>
<keyword evidence="2" id="KW-0472">Membrane</keyword>